<keyword evidence="2" id="KW-1185">Reference proteome</keyword>
<dbReference type="KEGG" id="tim:GMBLW1_52440"/>
<reference evidence="1" key="1">
    <citation type="submission" date="2019-04" db="EMBL/GenBank/DDBJ databases">
        <authorList>
            <consortium name="Science for Life Laboratories"/>
        </authorList>
    </citation>
    <scope>NUCLEOTIDE SEQUENCE</scope>
    <source>
        <strain evidence="1">MBLW1</strain>
    </source>
</reference>
<gene>
    <name evidence="1" type="ORF">GMBLW1_52440</name>
</gene>
<sequence>MSYSSDFSLNRIARQILANSIEKGFRARCESCGGSGLVLLHSDGTRTQWEPKSGPPSEGSSLWACGACHGRGTTVASRHISEEIALIHSEVSELLELARIPNGLEQVGPHIGLPAGMIEAADIIIRVLDLAAARDWDMEKAIQAKVKYNASRPVKHGNKLF</sequence>
<dbReference type="EMBL" id="LR586016">
    <property type="protein sequence ID" value="VIP03949.1"/>
    <property type="molecule type" value="Genomic_DNA"/>
</dbReference>
<dbReference type="Proteomes" id="UP000464378">
    <property type="component" value="Chromosome"/>
</dbReference>
<evidence type="ECO:0000313" key="1">
    <source>
        <dbReference type="EMBL" id="VIP03949.1"/>
    </source>
</evidence>
<organism evidence="1">
    <name type="scientific">Tuwongella immobilis</name>
    <dbReference type="NCBI Taxonomy" id="692036"/>
    <lineage>
        <taxon>Bacteria</taxon>
        <taxon>Pseudomonadati</taxon>
        <taxon>Planctomycetota</taxon>
        <taxon>Planctomycetia</taxon>
        <taxon>Gemmatales</taxon>
        <taxon>Gemmataceae</taxon>
        <taxon>Tuwongella</taxon>
    </lineage>
</organism>
<dbReference type="InParanoid" id="A0A6C2YS22"/>
<accession>A0A6C2YS22</accession>
<dbReference type="AlphaFoldDB" id="A0A6C2YS22"/>
<evidence type="ECO:0000313" key="2">
    <source>
        <dbReference type="Proteomes" id="UP000464378"/>
    </source>
</evidence>
<protein>
    <submittedName>
        <fullName evidence="1">Marine sediment metagenome DNA, contig: S01H1_S09101</fullName>
    </submittedName>
</protein>
<dbReference type="EMBL" id="LR593887">
    <property type="protein sequence ID" value="VTS05265.1"/>
    <property type="molecule type" value="Genomic_DNA"/>
</dbReference>
<dbReference type="SUPFAM" id="SSF101386">
    <property type="entry name" value="all-alpha NTP pyrophosphatases"/>
    <property type="match status" value="1"/>
</dbReference>
<proteinExistence type="predicted"/>
<name>A0A6C2YS22_9BACT</name>
<dbReference type="RefSeq" id="WP_162659092.1">
    <property type="nucleotide sequence ID" value="NZ_LR593887.1"/>
</dbReference>
<dbReference type="Gene3D" id="1.10.287.1080">
    <property type="entry name" value="MazG-like"/>
    <property type="match status" value="1"/>
</dbReference>